<evidence type="ECO:0000256" key="3">
    <source>
        <dbReference type="SAM" id="SignalP"/>
    </source>
</evidence>
<comment type="caution">
    <text evidence="4">The sequence shown here is derived from an EMBL/GenBank/DDBJ whole genome shotgun (WGS) entry which is preliminary data.</text>
</comment>
<evidence type="ECO:0000256" key="2">
    <source>
        <dbReference type="SAM" id="MobiDB-lite"/>
    </source>
</evidence>
<dbReference type="Proteomes" id="UP001381693">
    <property type="component" value="Unassembled WGS sequence"/>
</dbReference>
<sequence length="326" mass="37476">MKVTGDMPLLFFAVVSALIAVSSAAPMSATSPGDEEQYEGPLLSTFQGVHRELYQHPDGVYRFSFSLPQQDRYEHRDADGKVSGSFSFVDKSGEEFSVKYDADDEGFRAESDALPEVPEDTDDVQSAREEFLKYYEQTVKFLKDLGSDEGSDEDDDSSSSSEESDEYSYEEDDDEDEEDDDDDEEDDDDDSSSEEDDDSEEDSDEDDSDEDEESVEEEDEEEDEEEEEEEEEEDEEEEDEEEEEENEEEEEEEHEEDGNKTYGRNHFRGPPQRKFIRDFGSRKRQQDLTRSDPVKISKQSKKAPSKAVFPPLPDSVFGRRISFRDQ</sequence>
<keyword evidence="1" id="KW-0193">Cuticle</keyword>
<accession>A0AAN9AG94</accession>
<dbReference type="PANTHER" id="PTHR10380">
    <property type="entry name" value="CUTICLE PROTEIN"/>
    <property type="match status" value="1"/>
</dbReference>
<dbReference type="AlphaFoldDB" id="A0AAN9AG94"/>
<feature type="compositionally biased region" description="Basic and acidic residues" evidence="2">
    <location>
        <begin position="275"/>
        <end position="295"/>
    </location>
</feature>
<feature type="compositionally biased region" description="Acidic residues" evidence="2">
    <location>
        <begin position="147"/>
        <end position="256"/>
    </location>
</feature>
<evidence type="ECO:0000313" key="4">
    <source>
        <dbReference type="EMBL" id="KAK7086316.1"/>
    </source>
</evidence>
<gene>
    <name evidence="4" type="ORF">SK128_016266</name>
</gene>
<dbReference type="GO" id="GO:0008010">
    <property type="term" value="F:structural constituent of chitin-based larval cuticle"/>
    <property type="evidence" value="ECO:0007669"/>
    <property type="project" value="TreeGrafter"/>
</dbReference>
<feature type="region of interest" description="Disordered" evidence="2">
    <location>
        <begin position="143"/>
        <end position="326"/>
    </location>
</feature>
<evidence type="ECO:0000256" key="1">
    <source>
        <dbReference type="PROSITE-ProRule" id="PRU00497"/>
    </source>
</evidence>
<dbReference type="PROSITE" id="PS51155">
    <property type="entry name" value="CHIT_BIND_RR_2"/>
    <property type="match status" value="1"/>
</dbReference>
<dbReference type="InterPro" id="IPR000618">
    <property type="entry name" value="Insect_cuticle"/>
</dbReference>
<dbReference type="Pfam" id="PF00379">
    <property type="entry name" value="Chitin_bind_4"/>
    <property type="match status" value="1"/>
</dbReference>
<keyword evidence="3" id="KW-0732">Signal</keyword>
<evidence type="ECO:0000313" key="5">
    <source>
        <dbReference type="Proteomes" id="UP001381693"/>
    </source>
</evidence>
<protein>
    <submittedName>
        <fullName evidence="4">Uncharacterized protein</fullName>
    </submittedName>
</protein>
<keyword evidence="5" id="KW-1185">Reference proteome</keyword>
<dbReference type="InterPro" id="IPR050468">
    <property type="entry name" value="Cuticle_Struct_Prot"/>
</dbReference>
<feature type="signal peptide" evidence="3">
    <location>
        <begin position="1"/>
        <end position="24"/>
    </location>
</feature>
<reference evidence="4 5" key="1">
    <citation type="submission" date="2023-11" db="EMBL/GenBank/DDBJ databases">
        <title>Halocaridina rubra genome assembly.</title>
        <authorList>
            <person name="Smith C."/>
        </authorList>
    </citation>
    <scope>NUCLEOTIDE SEQUENCE [LARGE SCALE GENOMIC DNA]</scope>
    <source>
        <strain evidence="4">EP-1</strain>
        <tissue evidence="4">Whole</tissue>
    </source>
</reference>
<proteinExistence type="predicted"/>
<feature type="chain" id="PRO_5042850780" evidence="3">
    <location>
        <begin position="25"/>
        <end position="326"/>
    </location>
</feature>
<dbReference type="EMBL" id="JAXCGZ010000250">
    <property type="protein sequence ID" value="KAK7086316.1"/>
    <property type="molecule type" value="Genomic_DNA"/>
</dbReference>
<dbReference type="GO" id="GO:0062129">
    <property type="term" value="C:chitin-based extracellular matrix"/>
    <property type="evidence" value="ECO:0007669"/>
    <property type="project" value="TreeGrafter"/>
</dbReference>
<name>A0AAN9AG94_HALRR</name>
<organism evidence="4 5">
    <name type="scientific">Halocaridina rubra</name>
    <name type="common">Hawaiian red shrimp</name>
    <dbReference type="NCBI Taxonomy" id="373956"/>
    <lineage>
        <taxon>Eukaryota</taxon>
        <taxon>Metazoa</taxon>
        <taxon>Ecdysozoa</taxon>
        <taxon>Arthropoda</taxon>
        <taxon>Crustacea</taxon>
        <taxon>Multicrustacea</taxon>
        <taxon>Malacostraca</taxon>
        <taxon>Eumalacostraca</taxon>
        <taxon>Eucarida</taxon>
        <taxon>Decapoda</taxon>
        <taxon>Pleocyemata</taxon>
        <taxon>Caridea</taxon>
        <taxon>Atyoidea</taxon>
        <taxon>Atyidae</taxon>
        <taxon>Halocaridina</taxon>
    </lineage>
</organism>